<dbReference type="Gene3D" id="1.20.5.1030">
    <property type="entry name" value="Preprotein translocase secy subunit"/>
    <property type="match status" value="1"/>
</dbReference>
<feature type="transmembrane region" description="Helical" evidence="9">
    <location>
        <begin position="26"/>
        <end position="51"/>
    </location>
</feature>
<evidence type="ECO:0000256" key="2">
    <source>
        <dbReference type="ARBA" id="ARBA00022448"/>
    </source>
</evidence>
<evidence type="ECO:0000256" key="1">
    <source>
        <dbReference type="ARBA" id="ARBA00004370"/>
    </source>
</evidence>
<keyword evidence="7 9" id="KW-0811">Translocation</keyword>
<dbReference type="NCBIfam" id="TIGR00964">
    <property type="entry name" value="secE_bact"/>
    <property type="match status" value="1"/>
</dbReference>
<keyword evidence="8 9" id="KW-0472">Membrane</keyword>
<dbReference type="PANTHER" id="PTHR33910">
    <property type="entry name" value="PROTEIN TRANSLOCASE SUBUNIT SECE"/>
    <property type="match status" value="1"/>
</dbReference>
<dbReference type="InterPro" id="IPR001901">
    <property type="entry name" value="Translocase_SecE/Sec61-g"/>
</dbReference>
<evidence type="ECO:0000256" key="5">
    <source>
        <dbReference type="ARBA" id="ARBA00022927"/>
    </source>
</evidence>
<accession>A0A2H0UF54</accession>
<dbReference type="GO" id="GO:0065002">
    <property type="term" value="P:intracellular protein transmembrane transport"/>
    <property type="evidence" value="ECO:0007669"/>
    <property type="project" value="UniProtKB-UniRule"/>
</dbReference>
<comment type="caution">
    <text evidence="10">The sequence shown here is derived from an EMBL/GenBank/DDBJ whole genome shotgun (WGS) entry which is preliminary data.</text>
</comment>
<comment type="function">
    <text evidence="9">Essential subunit of the Sec protein translocation channel SecYEG. Clamps together the 2 halves of SecY. May contact the channel plug during translocation.</text>
</comment>
<evidence type="ECO:0000256" key="3">
    <source>
        <dbReference type="ARBA" id="ARBA00022475"/>
    </source>
</evidence>
<dbReference type="GO" id="GO:0006605">
    <property type="term" value="P:protein targeting"/>
    <property type="evidence" value="ECO:0007669"/>
    <property type="project" value="UniProtKB-UniRule"/>
</dbReference>
<dbReference type="InterPro" id="IPR038379">
    <property type="entry name" value="SecE_sf"/>
</dbReference>
<keyword evidence="3 9" id="KW-1003">Cell membrane</keyword>
<comment type="subunit">
    <text evidence="9">Component of the Sec protein translocase complex. Heterotrimer consisting of SecY, SecE and SecG subunits. The heterotrimers can form oligomers, although 1 heterotrimer is thought to be able to translocate proteins. Interacts with the ribosome. Interacts with SecDF, and other proteins may be involved. Interacts with SecA.</text>
</comment>
<comment type="subcellular location">
    <subcellularLocation>
        <location evidence="9">Cell membrane</location>
        <topology evidence="9">Single-pass membrane protein</topology>
    </subcellularLocation>
    <subcellularLocation>
        <location evidence="1">Membrane</location>
    </subcellularLocation>
</comment>
<protein>
    <recommendedName>
        <fullName evidence="9">Protein translocase subunit SecE</fullName>
    </recommendedName>
</protein>
<evidence type="ECO:0000256" key="6">
    <source>
        <dbReference type="ARBA" id="ARBA00022989"/>
    </source>
</evidence>
<dbReference type="GO" id="GO:0005886">
    <property type="term" value="C:plasma membrane"/>
    <property type="evidence" value="ECO:0007669"/>
    <property type="project" value="UniProtKB-SubCell"/>
</dbReference>
<dbReference type="EMBL" id="PFBH01000017">
    <property type="protein sequence ID" value="PIR85032.1"/>
    <property type="molecule type" value="Genomic_DNA"/>
</dbReference>
<dbReference type="InterPro" id="IPR005807">
    <property type="entry name" value="SecE_bac"/>
</dbReference>
<dbReference type="GO" id="GO:0009306">
    <property type="term" value="P:protein secretion"/>
    <property type="evidence" value="ECO:0007669"/>
    <property type="project" value="UniProtKB-UniRule"/>
</dbReference>
<evidence type="ECO:0000256" key="8">
    <source>
        <dbReference type="ARBA" id="ARBA00023136"/>
    </source>
</evidence>
<dbReference type="Pfam" id="PF00584">
    <property type="entry name" value="SecE"/>
    <property type="match status" value="1"/>
</dbReference>
<sequence>MKSFLDYLSGVRAEMTHVKWPTVSQAIGYTALVIGISIFVAAYLGVLDYILTLVAGRVF</sequence>
<comment type="similarity">
    <text evidence="9">Belongs to the SecE/SEC61-gamma family.</text>
</comment>
<keyword evidence="4 9" id="KW-0812">Transmembrane</keyword>
<evidence type="ECO:0000256" key="9">
    <source>
        <dbReference type="HAMAP-Rule" id="MF_00422"/>
    </source>
</evidence>
<evidence type="ECO:0000256" key="7">
    <source>
        <dbReference type="ARBA" id="ARBA00023010"/>
    </source>
</evidence>
<evidence type="ECO:0000313" key="10">
    <source>
        <dbReference type="EMBL" id="PIR85032.1"/>
    </source>
</evidence>
<evidence type="ECO:0000256" key="4">
    <source>
        <dbReference type="ARBA" id="ARBA00022692"/>
    </source>
</evidence>
<name>A0A2H0UF54_9BACT</name>
<dbReference type="GO" id="GO:0043952">
    <property type="term" value="P:protein transport by the Sec complex"/>
    <property type="evidence" value="ECO:0007669"/>
    <property type="project" value="UniProtKB-UniRule"/>
</dbReference>
<dbReference type="AlphaFoldDB" id="A0A2H0UF54"/>
<dbReference type="Proteomes" id="UP000229315">
    <property type="component" value="Unassembled WGS sequence"/>
</dbReference>
<keyword evidence="2 9" id="KW-0813">Transport</keyword>
<gene>
    <name evidence="9 10" type="primary">secE</name>
    <name evidence="10" type="ORF">COU15_03005</name>
</gene>
<reference evidence="11" key="1">
    <citation type="submission" date="2017-09" db="EMBL/GenBank/DDBJ databases">
        <title>Depth-based differentiation of microbial function through sediment-hosted aquifers and enrichment of novel symbionts in the deep terrestrial subsurface.</title>
        <authorList>
            <person name="Probst A.J."/>
            <person name="Ladd B."/>
            <person name="Jarett J.K."/>
            <person name="Geller-Mcgrath D.E."/>
            <person name="Sieber C.M.K."/>
            <person name="Emerson J.B."/>
            <person name="Anantharaman K."/>
            <person name="Thomas B.C."/>
            <person name="Malmstrom R."/>
            <person name="Stieglmeier M."/>
            <person name="Klingl A."/>
            <person name="Woyke T."/>
            <person name="Ryan C.M."/>
            <person name="Banfield J.F."/>
        </authorList>
    </citation>
    <scope>NUCLEOTIDE SEQUENCE [LARGE SCALE GENOMIC DNA]</scope>
</reference>
<dbReference type="GO" id="GO:0008320">
    <property type="term" value="F:protein transmembrane transporter activity"/>
    <property type="evidence" value="ECO:0007669"/>
    <property type="project" value="UniProtKB-UniRule"/>
</dbReference>
<dbReference type="PANTHER" id="PTHR33910:SF1">
    <property type="entry name" value="PROTEIN TRANSLOCASE SUBUNIT SECE"/>
    <property type="match status" value="1"/>
</dbReference>
<keyword evidence="5 9" id="KW-0653">Protein transport</keyword>
<organism evidence="10 11">
    <name type="scientific">Candidatus Kaiserbacteria bacterium CG10_big_fil_rev_8_21_14_0_10_45_20</name>
    <dbReference type="NCBI Taxonomy" id="1974607"/>
    <lineage>
        <taxon>Bacteria</taxon>
        <taxon>Candidatus Kaiseribacteriota</taxon>
    </lineage>
</organism>
<proteinExistence type="inferred from homology"/>
<dbReference type="HAMAP" id="MF_00422">
    <property type="entry name" value="SecE"/>
    <property type="match status" value="1"/>
</dbReference>
<keyword evidence="6 9" id="KW-1133">Transmembrane helix</keyword>
<evidence type="ECO:0000313" key="11">
    <source>
        <dbReference type="Proteomes" id="UP000229315"/>
    </source>
</evidence>